<name>A0A5C3QTY5_9AGAR</name>
<dbReference type="Pfam" id="PF00432">
    <property type="entry name" value="Prenyltrans"/>
    <property type="match status" value="1"/>
</dbReference>
<evidence type="ECO:0000256" key="3">
    <source>
        <dbReference type="ARBA" id="ARBA00022602"/>
    </source>
</evidence>
<dbReference type="AlphaFoldDB" id="A0A5C3QTY5"/>
<keyword evidence="3" id="KW-0637">Prenyltransferase</keyword>
<evidence type="ECO:0000313" key="10">
    <source>
        <dbReference type="Proteomes" id="UP000305067"/>
    </source>
</evidence>
<dbReference type="SUPFAM" id="SSF48239">
    <property type="entry name" value="Terpenoid cyclases/Protein prenyltransferases"/>
    <property type="match status" value="1"/>
</dbReference>
<evidence type="ECO:0000256" key="7">
    <source>
        <dbReference type="ARBA" id="ARBA00022833"/>
    </source>
</evidence>
<dbReference type="STRING" id="1884261.A0A5C3QTY5"/>
<dbReference type="InterPro" id="IPR008930">
    <property type="entry name" value="Terpenoid_cyclase/PrenylTrfase"/>
</dbReference>
<keyword evidence="5" id="KW-0479">Metal-binding</keyword>
<dbReference type="Proteomes" id="UP000305067">
    <property type="component" value="Unassembled WGS sequence"/>
</dbReference>
<evidence type="ECO:0000313" key="9">
    <source>
        <dbReference type="EMBL" id="TFL01754.1"/>
    </source>
</evidence>
<keyword evidence="7" id="KW-0862">Zinc</keyword>
<dbReference type="Gene3D" id="1.50.10.20">
    <property type="match status" value="1"/>
</dbReference>
<evidence type="ECO:0000256" key="2">
    <source>
        <dbReference type="ARBA" id="ARBA00010497"/>
    </source>
</evidence>
<evidence type="ECO:0000256" key="6">
    <source>
        <dbReference type="ARBA" id="ARBA00022737"/>
    </source>
</evidence>
<gene>
    <name evidence="9" type="ORF">BDV98DRAFT_506684</name>
</gene>
<keyword evidence="10" id="KW-1185">Reference proteome</keyword>
<reference evidence="9 10" key="1">
    <citation type="journal article" date="2019" name="Nat. Ecol. Evol.">
        <title>Megaphylogeny resolves global patterns of mushroom evolution.</title>
        <authorList>
            <person name="Varga T."/>
            <person name="Krizsan K."/>
            <person name="Foldi C."/>
            <person name="Dima B."/>
            <person name="Sanchez-Garcia M."/>
            <person name="Sanchez-Ramirez S."/>
            <person name="Szollosi G.J."/>
            <person name="Szarkandi J.G."/>
            <person name="Papp V."/>
            <person name="Albert L."/>
            <person name="Andreopoulos W."/>
            <person name="Angelini C."/>
            <person name="Antonin V."/>
            <person name="Barry K.W."/>
            <person name="Bougher N.L."/>
            <person name="Buchanan P."/>
            <person name="Buyck B."/>
            <person name="Bense V."/>
            <person name="Catcheside P."/>
            <person name="Chovatia M."/>
            <person name="Cooper J."/>
            <person name="Damon W."/>
            <person name="Desjardin D."/>
            <person name="Finy P."/>
            <person name="Geml J."/>
            <person name="Haridas S."/>
            <person name="Hughes K."/>
            <person name="Justo A."/>
            <person name="Karasinski D."/>
            <person name="Kautmanova I."/>
            <person name="Kiss B."/>
            <person name="Kocsube S."/>
            <person name="Kotiranta H."/>
            <person name="LaButti K.M."/>
            <person name="Lechner B.E."/>
            <person name="Liimatainen K."/>
            <person name="Lipzen A."/>
            <person name="Lukacs Z."/>
            <person name="Mihaltcheva S."/>
            <person name="Morgado L.N."/>
            <person name="Niskanen T."/>
            <person name="Noordeloos M.E."/>
            <person name="Ohm R.A."/>
            <person name="Ortiz-Santana B."/>
            <person name="Ovrebo C."/>
            <person name="Racz N."/>
            <person name="Riley R."/>
            <person name="Savchenko A."/>
            <person name="Shiryaev A."/>
            <person name="Soop K."/>
            <person name="Spirin V."/>
            <person name="Szebenyi C."/>
            <person name="Tomsovsky M."/>
            <person name="Tulloss R.E."/>
            <person name="Uehling J."/>
            <person name="Grigoriev I.V."/>
            <person name="Vagvolgyi C."/>
            <person name="Papp T."/>
            <person name="Martin F.M."/>
            <person name="Miettinen O."/>
            <person name="Hibbett D.S."/>
            <person name="Nagy L.G."/>
        </authorList>
    </citation>
    <scope>NUCLEOTIDE SEQUENCE [LARGE SCALE GENOMIC DNA]</scope>
    <source>
        <strain evidence="9 10">CBS 309.79</strain>
    </source>
</reference>
<evidence type="ECO:0000259" key="8">
    <source>
        <dbReference type="Pfam" id="PF00432"/>
    </source>
</evidence>
<dbReference type="GO" id="GO:0046872">
    <property type="term" value="F:metal ion binding"/>
    <property type="evidence" value="ECO:0007669"/>
    <property type="project" value="UniProtKB-KW"/>
</dbReference>
<dbReference type="OrthoDB" id="24893at2759"/>
<keyword evidence="6" id="KW-0677">Repeat</keyword>
<dbReference type="PANTHER" id="PTHR11774">
    <property type="entry name" value="GERANYLGERANYL TRANSFERASE TYPE BETA SUBUNIT"/>
    <property type="match status" value="1"/>
</dbReference>
<evidence type="ECO:0000256" key="5">
    <source>
        <dbReference type="ARBA" id="ARBA00022723"/>
    </source>
</evidence>
<comment type="cofactor">
    <cofactor evidence="1">
        <name>Zn(2+)</name>
        <dbReference type="ChEBI" id="CHEBI:29105"/>
    </cofactor>
</comment>
<dbReference type="InterPro" id="IPR001330">
    <property type="entry name" value="Prenyltrans"/>
</dbReference>
<keyword evidence="4 9" id="KW-0808">Transferase</keyword>
<dbReference type="EMBL" id="ML178824">
    <property type="protein sequence ID" value="TFL01754.1"/>
    <property type="molecule type" value="Genomic_DNA"/>
</dbReference>
<sequence length="368" mass="40576">MFSSPSTPQLQRPGHVRHCKYCLFGLPGTQVGLDASRLAIVFYCIGTLDLLGLLDSGSKPHEREEWRRWIWEQYVVSEHGAGFRPGPFVVTAVDGEDKSRSTNAHDTPHIIMTYTAVISLSILQDDLKRLDKKQLLSFLRSCQREDGSFSTIPGSTDSDLRTTYCAFAIFKMLDDWSGIDIPRAVSYIQRCRSYEGGYGQYPWNEAQGGTTYTALASLYMIPEAVQSSLRPQARLTDVERAQSVRWLVQQQTEAGGFSGRTGKEADACYCFWCSASLDILGAGHLVDESAVIGFMGQCQFKFGGIAKAPGEDAADPYHTYLSLAALSLGTARGATLPDESWKLEPLNPLLNARTSVAEWAQAKMSNAQ</sequence>
<dbReference type="GO" id="GO:0005953">
    <property type="term" value="C:CAAX-protein geranylgeranyltransferase complex"/>
    <property type="evidence" value="ECO:0007669"/>
    <property type="project" value="TreeGrafter"/>
</dbReference>
<dbReference type="GO" id="GO:0004662">
    <property type="term" value="F:CAAX-protein geranylgeranyltransferase activity"/>
    <property type="evidence" value="ECO:0007669"/>
    <property type="project" value="TreeGrafter"/>
</dbReference>
<dbReference type="InterPro" id="IPR045089">
    <property type="entry name" value="PGGT1B-like"/>
</dbReference>
<feature type="domain" description="Prenyltransferase alpha-alpha toroid" evidence="8">
    <location>
        <begin position="10"/>
        <end position="351"/>
    </location>
</feature>
<organism evidence="9 10">
    <name type="scientific">Pterulicium gracile</name>
    <dbReference type="NCBI Taxonomy" id="1884261"/>
    <lineage>
        <taxon>Eukaryota</taxon>
        <taxon>Fungi</taxon>
        <taxon>Dikarya</taxon>
        <taxon>Basidiomycota</taxon>
        <taxon>Agaricomycotina</taxon>
        <taxon>Agaricomycetes</taxon>
        <taxon>Agaricomycetidae</taxon>
        <taxon>Agaricales</taxon>
        <taxon>Pleurotineae</taxon>
        <taxon>Pterulaceae</taxon>
        <taxon>Pterulicium</taxon>
    </lineage>
</organism>
<evidence type="ECO:0000256" key="1">
    <source>
        <dbReference type="ARBA" id="ARBA00001947"/>
    </source>
</evidence>
<dbReference type="PANTHER" id="PTHR11774:SF4">
    <property type="entry name" value="GERANYLGERANYL TRANSFERASE TYPE-1 SUBUNIT BETA"/>
    <property type="match status" value="1"/>
</dbReference>
<proteinExistence type="inferred from homology"/>
<protein>
    <submittedName>
        <fullName evidence="9">Terpenoid cyclases/Protein prenyltransferase</fullName>
    </submittedName>
</protein>
<accession>A0A5C3QTY5</accession>
<evidence type="ECO:0000256" key="4">
    <source>
        <dbReference type="ARBA" id="ARBA00022679"/>
    </source>
</evidence>
<comment type="similarity">
    <text evidence="2">Belongs to the protein prenyltransferase subunit beta family.</text>
</comment>